<keyword evidence="1" id="KW-0812">Transmembrane</keyword>
<sequence length="342" mass="38760">MIIVSNVSVRKLKFLSHSSISSVSTYCSLATISSRSPNKTKIWTMQRKLRFEEVDSSRRLTVCQFNDVHHSESFTTIWRNFCSQQTKPGTKDTKEEDEFNIKYTLKQDDLNRIKQGLSGKPLKVEEIVGHNKKALSEMDKKIKENIEMLKNDLGKMKKTPEIIKYRDMIAKYLPVKISNMEELKSLLNKEFDQFKMSDLNQVPNHIMLLAVAGLVPFLVPCVDVLLISGYTPTMELIQTTYSSLLLTTLGGIHLTSHFRAILHNQVNKEDIPTILYPCTFAWISLLAPSVGLVVNSTGLVLLLLADIQKNQARPSWYKSLRLMTTSTAVVTMVVMVAGKLFS</sequence>
<evidence type="ECO:0000313" key="4">
    <source>
        <dbReference type="RefSeq" id="XP_026681995.1"/>
    </source>
</evidence>
<dbReference type="PaxDb" id="121845-A0A1S3D742"/>
<feature type="transmembrane region" description="Helical" evidence="1">
    <location>
        <begin position="274"/>
        <end position="307"/>
    </location>
</feature>
<dbReference type="GeneID" id="103512817"/>
<gene>
    <name evidence="3 4" type="primary">LOC103512817</name>
</gene>
<reference evidence="3 4" key="1">
    <citation type="submission" date="2025-04" db="UniProtKB">
        <authorList>
            <consortium name="RefSeq"/>
        </authorList>
    </citation>
    <scope>IDENTIFICATION</scope>
</reference>
<dbReference type="AlphaFoldDB" id="A0A1S3D742"/>
<feature type="transmembrane region" description="Helical" evidence="1">
    <location>
        <begin position="239"/>
        <end position="262"/>
    </location>
</feature>
<keyword evidence="1" id="KW-0472">Membrane</keyword>
<dbReference type="Pfam" id="PF11911">
    <property type="entry name" value="DUF3429"/>
    <property type="match status" value="1"/>
</dbReference>
<dbReference type="PANTHER" id="PTHR15887">
    <property type="entry name" value="TRANSMEMBRANE PROTEIN 69"/>
    <property type="match status" value="1"/>
</dbReference>
<name>A0A1S3D742_DIACI</name>
<protein>
    <submittedName>
        <fullName evidence="4">Uncharacterized protein LOC103512817 isoform X1</fullName>
    </submittedName>
    <submittedName>
        <fullName evidence="3">Uncharacterized protein LOC103512817 isoform X2</fullName>
    </submittedName>
</protein>
<accession>A0A1S3D742</accession>
<keyword evidence="1" id="KW-1133">Transmembrane helix</keyword>
<proteinExistence type="predicted"/>
<evidence type="ECO:0000313" key="3">
    <source>
        <dbReference type="RefSeq" id="XP_008475825.2"/>
    </source>
</evidence>
<feature type="transmembrane region" description="Helical" evidence="1">
    <location>
        <begin position="319"/>
        <end position="341"/>
    </location>
</feature>
<dbReference type="RefSeq" id="XP_008475825.2">
    <property type="nucleotide sequence ID" value="XM_008477603.3"/>
</dbReference>
<keyword evidence="2" id="KW-1185">Reference proteome</keyword>
<evidence type="ECO:0000256" key="1">
    <source>
        <dbReference type="SAM" id="Phobius"/>
    </source>
</evidence>
<dbReference type="InterPro" id="IPR021836">
    <property type="entry name" value="DUF3429"/>
</dbReference>
<organism evidence="2 3">
    <name type="scientific">Diaphorina citri</name>
    <name type="common">Asian citrus psyllid</name>
    <dbReference type="NCBI Taxonomy" id="121845"/>
    <lineage>
        <taxon>Eukaryota</taxon>
        <taxon>Metazoa</taxon>
        <taxon>Ecdysozoa</taxon>
        <taxon>Arthropoda</taxon>
        <taxon>Hexapoda</taxon>
        <taxon>Insecta</taxon>
        <taxon>Pterygota</taxon>
        <taxon>Neoptera</taxon>
        <taxon>Paraneoptera</taxon>
        <taxon>Hemiptera</taxon>
        <taxon>Sternorrhyncha</taxon>
        <taxon>Psylloidea</taxon>
        <taxon>Psyllidae</taxon>
        <taxon>Diaphorininae</taxon>
        <taxon>Diaphorina</taxon>
    </lineage>
</organism>
<dbReference type="PANTHER" id="PTHR15887:SF1">
    <property type="entry name" value="TRANSMEMBRANE PROTEIN 69"/>
    <property type="match status" value="1"/>
</dbReference>
<dbReference type="KEGG" id="dci:103512817"/>
<evidence type="ECO:0000313" key="2">
    <source>
        <dbReference type="Proteomes" id="UP000079169"/>
    </source>
</evidence>
<feature type="transmembrane region" description="Helical" evidence="1">
    <location>
        <begin position="206"/>
        <end position="227"/>
    </location>
</feature>
<dbReference type="RefSeq" id="XP_026681995.1">
    <property type="nucleotide sequence ID" value="XM_026826194.1"/>
</dbReference>
<dbReference type="Proteomes" id="UP000079169">
    <property type="component" value="Unplaced"/>
</dbReference>